<keyword evidence="3" id="KW-1185">Reference proteome</keyword>
<dbReference type="STRING" id="169765.AWC15_13010"/>
<name>A0A1X1YUC3_9MYCO</name>
<evidence type="ECO:0000313" key="2">
    <source>
        <dbReference type="EMBL" id="BBX95579.1"/>
    </source>
</evidence>
<evidence type="ECO:0000259" key="1">
    <source>
        <dbReference type="Pfam" id="PF12161"/>
    </source>
</evidence>
<dbReference type="EMBL" id="AP022581">
    <property type="protein sequence ID" value="BBX95579.1"/>
    <property type="molecule type" value="Genomic_DNA"/>
</dbReference>
<dbReference type="KEGG" id="mlj:MLAC_08730"/>
<accession>A0A1X1YUC3</accession>
<dbReference type="RefSeq" id="WP_232070690.1">
    <property type="nucleotide sequence ID" value="NZ_AP022581.1"/>
</dbReference>
<dbReference type="InterPro" id="IPR029063">
    <property type="entry name" value="SAM-dependent_MTases_sf"/>
</dbReference>
<organism evidence="2 3">
    <name type="scientific">Mycobacterium lacus</name>
    <dbReference type="NCBI Taxonomy" id="169765"/>
    <lineage>
        <taxon>Bacteria</taxon>
        <taxon>Bacillati</taxon>
        <taxon>Actinomycetota</taxon>
        <taxon>Actinomycetes</taxon>
        <taxon>Mycobacteriales</taxon>
        <taxon>Mycobacteriaceae</taxon>
        <taxon>Mycobacterium</taxon>
    </lineage>
</organism>
<protein>
    <recommendedName>
        <fullName evidence="1">N6 adenine-specific DNA methyltransferase N-terminal domain-containing protein</fullName>
    </recommendedName>
</protein>
<proteinExistence type="predicted"/>
<dbReference type="AlphaFoldDB" id="A0A1X1YUC3"/>
<feature type="domain" description="N6 adenine-specific DNA methyltransferase N-terminal" evidence="1">
    <location>
        <begin position="6"/>
        <end position="59"/>
    </location>
</feature>
<reference evidence="2 3" key="1">
    <citation type="journal article" date="2019" name="Emerg. Microbes Infect.">
        <title>Comprehensive subspecies identification of 175 nontuberculous mycobacteria species based on 7547 genomic profiles.</title>
        <authorList>
            <person name="Matsumoto Y."/>
            <person name="Kinjo T."/>
            <person name="Motooka D."/>
            <person name="Nabeya D."/>
            <person name="Jung N."/>
            <person name="Uechi K."/>
            <person name="Horii T."/>
            <person name="Iida T."/>
            <person name="Fujita J."/>
            <person name="Nakamura S."/>
        </authorList>
    </citation>
    <scope>NUCLEOTIDE SEQUENCE [LARGE SCALE GENOMIC DNA]</scope>
    <source>
        <strain evidence="2 3">JCM 15657</strain>
    </source>
</reference>
<gene>
    <name evidence="2" type="ORF">MLAC_08730</name>
</gene>
<evidence type="ECO:0000313" key="3">
    <source>
        <dbReference type="Proteomes" id="UP000466396"/>
    </source>
</evidence>
<dbReference type="Proteomes" id="UP000466396">
    <property type="component" value="Chromosome"/>
</dbReference>
<dbReference type="SUPFAM" id="SSF53335">
    <property type="entry name" value="S-adenosyl-L-methionine-dependent methyltransferases"/>
    <property type="match status" value="1"/>
</dbReference>
<sequence>MSRLGNFACGIADQLRGVYKSHQYGGVILPFTILRRLDCVLEPTRDEVRTLAEPDMIAKGQDAGNIRLGGTLADDQFWDRTFAFWMSNPPNGFDRKAAHEAVEKEALAAGTRSSHSLPSIGDGQTLLMCHLRTRCGPGMTAAAAPG</sequence>
<dbReference type="Gene3D" id="3.40.50.150">
    <property type="entry name" value="Vaccinia Virus protein VP39"/>
    <property type="match status" value="1"/>
</dbReference>
<dbReference type="InterPro" id="IPR022749">
    <property type="entry name" value="D12N6_MeTrfase_N"/>
</dbReference>
<dbReference type="Pfam" id="PF12161">
    <property type="entry name" value="HsdM_N"/>
    <property type="match status" value="1"/>
</dbReference>